<organism evidence="2">
    <name type="scientific">marine sediment metagenome</name>
    <dbReference type="NCBI Taxonomy" id="412755"/>
    <lineage>
        <taxon>unclassified sequences</taxon>
        <taxon>metagenomes</taxon>
        <taxon>ecological metagenomes</taxon>
    </lineage>
</organism>
<protein>
    <recommendedName>
        <fullName evidence="1">DUF362 domain-containing protein</fullName>
    </recommendedName>
</protein>
<dbReference type="Pfam" id="PF04015">
    <property type="entry name" value="DUF362"/>
    <property type="match status" value="1"/>
</dbReference>
<evidence type="ECO:0000313" key="2">
    <source>
        <dbReference type="EMBL" id="GAF75770.1"/>
    </source>
</evidence>
<gene>
    <name evidence="2" type="ORF">S01H1_15729</name>
</gene>
<feature type="non-terminal residue" evidence="2">
    <location>
        <position position="1"/>
    </location>
</feature>
<name>X0TI45_9ZZZZ</name>
<evidence type="ECO:0000259" key="1">
    <source>
        <dbReference type="Pfam" id="PF04015"/>
    </source>
</evidence>
<sequence>SFKETLGEAIDLIGGIGKLGSPLILKPNLCTGDDRTGCANVKVEVVEALVDHVLEGDRDIEIRIVESDSMSKYADKAFERYGYRAYVDGLSGRRVDISLHNLSKSPLTRFDYDGHYFRKPELPSPLGGAGSFVSVALAKTHSLTMVTGALKNMFGLLPRKDQVFYHPEIHEVILDLNRMFRSSLCLIDGRVGLEGVISGNPRSLGCVILGRNPVSVDATMARVMGFDPERIRHIVEAERHGLGSMHPEVVGDDPGSHVVEFKTPSGLKANAVLG</sequence>
<reference evidence="2" key="1">
    <citation type="journal article" date="2014" name="Front. Microbiol.">
        <title>High frequency of phylogenetically diverse reductive dehalogenase-homologous genes in deep subseafloor sedimentary metagenomes.</title>
        <authorList>
            <person name="Kawai M."/>
            <person name="Futagami T."/>
            <person name="Toyoda A."/>
            <person name="Takaki Y."/>
            <person name="Nishi S."/>
            <person name="Hori S."/>
            <person name="Arai W."/>
            <person name="Tsubouchi T."/>
            <person name="Morono Y."/>
            <person name="Uchiyama I."/>
            <person name="Ito T."/>
            <person name="Fujiyama A."/>
            <person name="Inagaki F."/>
            <person name="Takami H."/>
        </authorList>
    </citation>
    <scope>NUCLEOTIDE SEQUENCE</scope>
    <source>
        <strain evidence="2">Expedition CK06-06</strain>
    </source>
</reference>
<feature type="domain" description="DUF362" evidence="1">
    <location>
        <begin position="24"/>
        <end position="222"/>
    </location>
</feature>
<comment type="caution">
    <text evidence="2">The sequence shown here is derived from an EMBL/GenBank/DDBJ whole genome shotgun (WGS) entry which is preliminary data.</text>
</comment>
<dbReference type="InterPro" id="IPR007160">
    <property type="entry name" value="DUF362"/>
</dbReference>
<accession>X0TI45</accession>
<dbReference type="AlphaFoldDB" id="X0TI45"/>
<proteinExistence type="predicted"/>
<dbReference type="EMBL" id="BARS01008229">
    <property type="protein sequence ID" value="GAF75770.1"/>
    <property type="molecule type" value="Genomic_DNA"/>
</dbReference>